<dbReference type="GO" id="GO:0008094">
    <property type="term" value="F:ATP-dependent activity, acting on DNA"/>
    <property type="evidence" value="ECO:0007669"/>
    <property type="project" value="TreeGrafter"/>
</dbReference>
<dbReference type="GO" id="GO:0005634">
    <property type="term" value="C:nucleus"/>
    <property type="evidence" value="ECO:0007669"/>
    <property type="project" value="TreeGrafter"/>
</dbReference>
<dbReference type="InterPro" id="IPR001525">
    <property type="entry name" value="C5_MeTfrase"/>
</dbReference>
<evidence type="ECO:0000313" key="14">
    <source>
        <dbReference type="Proteomes" id="UP001337655"/>
    </source>
</evidence>
<dbReference type="Pfam" id="PF00271">
    <property type="entry name" value="Helicase_C"/>
    <property type="match status" value="1"/>
</dbReference>
<evidence type="ECO:0000256" key="11">
    <source>
        <dbReference type="SAM" id="MobiDB-lite"/>
    </source>
</evidence>
<dbReference type="RefSeq" id="XP_064658462.1">
    <property type="nucleotide sequence ID" value="XM_064803547.1"/>
</dbReference>
<dbReference type="InterPro" id="IPR000330">
    <property type="entry name" value="SNF2_N"/>
</dbReference>
<dbReference type="InterPro" id="IPR001841">
    <property type="entry name" value="Znf_RING"/>
</dbReference>
<dbReference type="SUPFAM" id="SSF52540">
    <property type="entry name" value="P-loop containing nucleoside triphosphate hydrolases"/>
    <property type="match status" value="2"/>
</dbReference>
<evidence type="ECO:0000256" key="9">
    <source>
        <dbReference type="ARBA" id="ARBA00022833"/>
    </source>
</evidence>
<evidence type="ECO:0000256" key="1">
    <source>
        <dbReference type="ARBA" id="ARBA00007025"/>
    </source>
</evidence>
<dbReference type="InterPro" id="IPR027417">
    <property type="entry name" value="P-loop_NTPase"/>
</dbReference>
<dbReference type="GO" id="GO:0008168">
    <property type="term" value="F:methyltransferase activity"/>
    <property type="evidence" value="ECO:0007669"/>
    <property type="project" value="UniProtKB-KW"/>
</dbReference>
<keyword evidence="6" id="KW-0863">Zinc-finger</keyword>
<dbReference type="GO" id="GO:0008270">
    <property type="term" value="F:zinc ion binding"/>
    <property type="evidence" value="ECO:0007669"/>
    <property type="project" value="UniProtKB-KW"/>
</dbReference>
<keyword evidence="4" id="KW-0479">Metal-binding</keyword>
<dbReference type="GO" id="GO:0016787">
    <property type="term" value="F:hydrolase activity"/>
    <property type="evidence" value="ECO:0007669"/>
    <property type="project" value="UniProtKB-KW"/>
</dbReference>
<keyword evidence="7" id="KW-0378">Hydrolase</keyword>
<dbReference type="InterPro" id="IPR001650">
    <property type="entry name" value="Helicase_C-like"/>
</dbReference>
<evidence type="ECO:0000256" key="6">
    <source>
        <dbReference type="ARBA" id="ARBA00022771"/>
    </source>
</evidence>
<dbReference type="GO" id="GO:0032259">
    <property type="term" value="P:methylation"/>
    <property type="evidence" value="ECO:0007669"/>
    <property type="project" value="UniProtKB-KW"/>
</dbReference>
<dbReference type="InterPro" id="IPR029063">
    <property type="entry name" value="SAM-dependent_MTases_sf"/>
</dbReference>
<dbReference type="InterPro" id="IPR014001">
    <property type="entry name" value="Helicase_ATP-bd"/>
</dbReference>
<comment type="caution">
    <text evidence="13">The sequence shown here is derived from an EMBL/GenBank/DDBJ whole genome shotgun (WGS) entry which is preliminary data.</text>
</comment>
<evidence type="ECO:0000256" key="7">
    <source>
        <dbReference type="ARBA" id="ARBA00022801"/>
    </source>
</evidence>
<dbReference type="PROSITE" id="PS00518">
    <property type="entry name" value="ZF_RING_1"/>
    <property type="match status" value="1"/>
</dbReference>
<dbReference type="GO" id="GO:0006281">
    <property type="term" value="P:DNA repair"/>
    <property type="evidence" value="ECO:0007669"/>
    <property type="project" value="TreeGrafter"/>
</dbReference>
<sequence>MRSPIRSRKRKAVDPDDEIQYDSEEIEVKPISKVAPPHLSPKHEQNKRRRVLDYVLIPVPKCSQSRSLQSHHRAQIRAFSSTPDKTESDSSDYATQPESSRGTTQRPRRAASRPSYVSKVVFEESSEDELPSTAPKLSAKPRKLAKTQLVSHDSDFQDSAVPSSEDAASDLEVSDEAMSDTPAMSVSEEDEKAAKRMTKKPATKATSKAKASNTKASSKGKNSKQAKGTSAQMHNLTGSVTTDGSKLKGLDYSLPPIHQIGHIFQDMTSKALGLGLAEAIKHRQGRPLRIATMCSGTEAPVLAFKMMQEALKPYDLDLNMVHLFSAEIVPFKQAYIEKNFSPPIIFRDITELIRNPEVATTAYGAEVPIPEHIDFLIAGTSCVDFSNLNKLKKGKNEGGESGSTFNAVLAFVKRSRPAIVLLENVFGAPWDEMIADYEATGYLAIGVKVDTKDFYIPQTRQRGYLASFDRSRMRNVDPEALTESYLTTMEGLKRPASSPFSAFLQSNRDRSARDNSYFEEDLKREIDWRKCKSRHWETRAAFKIGNARPYSHWHENGSSRVPEHGDRHHLEDQVERVKDYTDIAMLQKLQPLKKGQVPVDVRYKRRLWDVSQNIDISLDTAQRGIIGCITPTGMPFVSDLARPLTAEEKLSLQGIPLDMISFTIETPAEKADLAGNAMTTTVVGSAMIAALIAGHKLITPSAPSDVPLAGRPGQQSLLLSNTSRTRDRVSEVLGIGTVDLPSILAEAEKTTRRCYCEGASRVARRAIQRCRRCGHTTCVTCGGNPIHEYRQEQLLTKLRASPQVFHEKVELSLPLRIRAPQAPTYRDFAFNSPKTHATYLALLGKAATEDFGRQQPQRTSCWRVPFASETSGSRIELVIDDGRMQWQFFVAPPADTAANDPLRRMLQQPIATAEISDSLFDLAWSWRKPEPTELRTIVKASSEQAPTILARERLPDHARSTQPKSLSIRVEKNGNSWLSCDVDGTYHYLPRCGTSLECSYKREPRRSGELPMYLFQDPDPVGADETDCFVFSTTMERFEDDETRVLEAWLPPSWSPWKQQAQQTTVLSYERVTLAAAELAQPLPTSVELGTGDSVSGPASSCEEYSEMLSLSTAADLREPSQLGTSHVWIGEAMRSKLQLNDWRSIEVPEASCSCTRCAPARPAPRWKLATDGVTIERYEDPRTANGYEKSMKVRPRPTSVQVTNAMSNDISMATVHFLVNLRALAHRAIARLLQGAANDVHLQTQWRLTRGLLGGSTFSLKPFKLRETNHIRPYADNLDVDVSLSPKQRGSLAWMLQQEEGKLFTLEVTEDVAVPELDVRLEMRASRKQEFRGGILAESPGYGKTILCLALVHAQFKSRTASQIVDDLRLRQQRRPEAAGLIPTAATLYIVPQTLVGQWKGEAREKGGFGGDEIVTITTASQLDKFKIDNIKRAKHVIVSRNVLTSIPYVARLATAAALPEPMSLQGRAMWDWLEVARSRMPEHVQELENHGLAARRQHAKARYHADMNSDTFKSIVPSRRTRGKDYVSAVNKKSTSNAVKPAARDLDTTTMATPLFEMFFWNRIVVDECQENDPTQRVAIYGLSADKAWGLSATPPKADLWDVAQLGRVLGCPLPVGSTQKGIMKTKNAREYYKDMTQFEKFEANMNVPSEGGYARQYEVCQSFLDIFASQNIELFDWIPSKDHLLVVQNSLGHQTLYNELFMQADSQGMQIRKGSRHKTTAREQRFDTAVEDTSTAEAALSKRAAFFDHRSENATDLDTFIQQGQLEVQKLSEWLTKAVPTAKAKEPEVFAKWKEGRVDMDTIGDPDVRSLVQEACALKASSARAMADLDTWDSEPEEATHGKRDLTSQVGEKVDRLLIAKRTLRYFNNVKMVQATSISHKKLCSRSKCTSKDVDVAVAIECGHVFCRECYDDHLGDDSQCPTTGCQVDVSDHAFWKSKMPAQTTTTTPYGAKLAAAVNVLKEIRKLGDQAILFVQFENQLGEVRLALEDASISATYLDPSEATSQLKDFKETASEKQKKTVIVVNASSETAAGINLQNTNHVIFLSPLLRDQQNAYQDTMLQAIGRARRHLQEKTVHIYYIVAKDTIDVDVLEHRERRSSALTEQGAPPIRMPARARSLQMSNEPKPEKTQLVRGEDGRFSLQPMTWLACAGNGPHAQAAPDAHFGGRKHRIQGYEDFSSLARWSRAFTEDDEYQ</sequence>
<feature type="compositionally biased region" description="Polar residues" evidence="11">
    <location>
        <begin position="225"/>
        <end position="242"/>
    </location>
</feature>
<protein>
    <recommendedName>
        <fullName evidence="12">Helicase C-terminal domain-containing protein</fullName>
    </recommendedName>
</protein>
<keyword evidence="14" id="KW-1185">Reference proteome</keyword>
<dbReference type="InterPro" id="IPR050628">
    <property type="entry name" value="SNF2_RAD54_helicase_TF"/>
</dbReference>
<keyword evidence="9" id="KW-0862">Zinc</keyword>
<dbReference type="Proteomes" id="UP001337655">
    <property type="component" value="Unassembled WGS sequence"/>
</dbReference>
<keyword evidence="3" id="KW-0808">Transferase</keyword>
<feature type="compositionally biased region" description="Low complexity" evidence="11">
    <location>
        <begin position="203"/>
        <end position="220"/>
    </location>
</feature>
<dbReference type="InterPro" id="IPR017907">
    <property type="entry name" value="Znf_RING_CS"/>
</dbReference>
<feature type="domain" description="Helicase C-terminal" evidence="12">
    <location>
        <begin position="1962"/>
        <end position="2118"/>
    </location>
</feature>
<dbReference type="PANTHER" id="PTHR45626:SF26">
    <property type="entry name" value="FAMILY HELICASE, PUTATIVE (AFU_ORTHOLOGUE AFUA_2G09120)-RELATED"/>
    <property type="match status" value="1"/>
</dbReference>
<feature type="compositionally biased region" description="Acidic residues" evidence="11">
    <location>
        <begin position="167"/>
        <end position="178"/>
    </location>
</feature>
<dbReference type="PANTHER" id="PTHR45626">
    <property type="entry name" value="TRANSCRIPTION TERMINATION FACTOR 2-RELATED"/>
    <property type="match status" value="1"/>
</dbReference>
<dbReference type="SMART" id="SM00487">
    <property type="entry name" value="DEXDc"/>
    <property type="match status" value="1"/>
</dbReference>
<organism evidence="13 14">
    <name type="scientific">Saxophila tyrrhenica</name>
    <dbReference type="NCBI Taxonomy" id="1690608"/>
    <lineage>
        <taxon>Eukaryota</taxon>
        <taxon>Fungi</taxon>
        <taxon>Dikarya</taxon>
        <taxon>Ascomycota</taxon>
        <taxon>Pezizomycotina</taxon>
        <taxon>Dothideomycetes</taxon>
        <taxon>Dothideomycetidae</taxon>
        <taxon>Mycosphaerellales</taxon>
        <taxon>Extremaceae</taxon>
        <taxon>Saxophila</taxon>
    </lineage>
</organism>
<dbReference type="Pfam" id="PF00176">
    <property type="entry name" value="SNF2-rel_dom"/>
    <property type="match status" value="1"/>
</dbReference>
<dbReference type="SUPFAM" id="SSF53335">
    <property type="entry name" value="S-adenosyl-L-methionine-dependent methyltransferases"/>
    <property type="match status" value="1"/>
</dbReference>
<evidence type="ECO:0000256" key="3">
    <source>
        <dbReference type="ARBA" id="ARBA00022679"/>
    </source>
</evidence>
<dbReference type="Gene3D" id="3.40.50.300">
    <property type="entry name" value="P-loop containing nucleotide triphosphate hydrolases"/>
    <property type="match status" value="2"/>
</dbReference>
<evidence type="ECO:0000256" key="10">
    <source>
        <dbReference type="ARBA" id="ARBA00022840"/>
    </source>
</evidence>
<keyword evidence="8" id="KW-0347">Helicase</keyword>
<keyword evidence="10" id="KW-0067">ATP-binding</keyword>
<name>A0AAV9P9M9_9PEZI</name>
<feature type="compositionally biased region" description="Acidic residues" evidence="11">
    <location>
        <begin position="15"/>
        <end position="25"/>
    </location>
</feature>
<evidence type="ECO:0000259" key="12">
    <source>
        <dbReference type="PROSITE" id="PS51194"/>
    </source>
</evidence>
<dbReference type="InterPro" id="IPR049730">
    <property type="entry name" value="SNF2/RAD54-like_C"/>
</dbReference>
<feature type="compositionally biased region" description="Basic residues" evidence="11">
    <location>
        <begin position="1"/>
        <end position="11"/>
    </location>
</feature>
<feature type="compositionally biased region" description="Polar residues" evidence="11">
    <location>
        <begin position="91"/>
        <end position="105"/>
    </location>
</feature>
<dbReference type="GeneID" id="89927645"/>
<keyword evidence="5" id="KW-0547">Nucleotide-binding</keyword>
<dbReference type="CDD" id="cd18793">
    <property type="entry name" value="SF2_C_SNF"/>
    <property type="match status" value="1"/>
</dbReference>
<dbReference type="InterPro" id="IPR013083">
    <property type="entry name" value="Znf_RING/FYVE/PHD"/>
</dbReference>
<dbReference type="SUPFAM" id="SSF57850">
    <property type="entry name" value="RING/U-box"/>
    <property type="match status" value="1"/>
</dbReference>
<dbReference type="Gene3D" id="3.30.40.10">
    <property type="entry name" value="Zinc/RING finger domain, C3HC4 (zinc finger)"/>
    <property type="match status" value="1"/>
</dbReference>
<dbReference type="Gene3D" id="3.40.50.150">
    <property type="entry name" value="Vaccinia Virus protein VP39"/>
    <property type="match status" value="1"/>
</dbReference>
<dbReference type="PROSITE" id="PS51194">
    <property type="entry name" value="HELICASE_CTER"/>
    <property type="match status" value="1"/>
</dbReference>
<evidence type="ECO:0000256" key="2">
    <source>
        <dbReference type="ARBA" id="ARBA00022603"/>
    </source>
</evidence>
<gene>
    <name evidence="13" type="ORF">LTR77_006305</name>
</gene>
<evidence type="ECO:0000256" key="5">
    <source>
        <dbReference type="ARBA" id="ARBA00022741"/>
    </source>
</evidence>
<evidence type="ECO:0000256" key="8">
    <source>
        <dbReference type="ARBA" id="ARBA00022806"/>
    </source>
</evidence>
<dbReference type="Pfam" id="PF13923">
    <property type="entry name" value="zf-C3HC4_2"/>
    <property type="match status" value="1"/>
</dbReference>
<dbReference type="EMBL" id="JAVRRT010000009">
    <property type="protein sequence ID" value="KAK5168996.1"/>
    <property type="molecule type" value="Genomic_DNA"/>
</dbReference>
<dbReference type="Pfam" id="PF00145">
    <property type="entry name" value="DNA_methylase"/>
    <property type="match status" value="1"/>
</dbReference>
<reference evidence="13 14" key="1">
    <citation type="submission" date="2023-08" db="EMBL/GenBank/DDBJ databases">
        <title>Black Yeasts Isolated from many extreme environments.</title>
        <authorList>
            <person name="Coleine C."/>
            <person name="Stajich J.E."/>
            <person name="Selbmann L."/>
        </authorList>
    </citation>
    <scope>NUCLEOTIDE SEQUENCE [LARGE SCALE GENOMIC DNA]</scope>
    <source>
        <strain evidence="13 14">CCFEE 5935</strain>
    </source>
</reference>
<dbReference type="GO" id="GO:0005524">
    <property type="term" value="F:ATP binding"/>
    <property type="evidence" value="ECO:0007669"/>
    <property type="project" value="UniProtKB-KW"/>
</dbReference>
<proteinExistence type="inferred from homology"/>
<accession>A0AAV9P9M9</accession>
<evidence type="ECO:0000313" key="13">
    <source>
        <dbReference type="EMBL" id="KAK5168996.1"/>
    </source>
</evidence>
<feature type="region of interest" description="Disordered" evidence="11">
    <location>
        <begin position="62"/>
        <end position="242"/>
    </location>
</feature>
<comment type="similarity">
    <text evidence="1">Belongs to the SNF2/RAD54 helicase family.</text>
</comment>
<feature type="region of interest" description="Disordered" evidence="11">
    <location>
        <begin position="1"/>
        <end position="49"/>
    </location>
</feature>
<evidence type="ECO:0000256" key="4">
    <source>
        <dbReference type="ARBA" id="ARBA00022723"/>
    </source>
</evidence>
<keyword evidence="2" id="KW-0489">Methyltransferase</keyword>